<dbReference type="Pfam" id="PF00293">
    <property type="entry name" value="NUDIX"/>
    <property type="match status" value="1"/>
</dbReference>
<feature type="domain" description="Nudix hydrolase" evidence="3">
    <location>
        <begin position="39"/>
        <end position="168"/>
    </location>
</feature>
<organism evidence="4 5">
    <name type="scientific">SAR324 cluster bacterium</name>
    <dbReference type="NCBI Taxonomy" id="2024889"/>
    <lineage>
        <taxon>Bacteria</taxon>
        <taxon>Deltaproteobacteria</taxon>
        <taxon>SAR324 cluster</taxon>
    </lineage>
</organism>
<dbReference type="Proteomes" id="UP000524246">
    <property type="component" value="Unassembled WGS sequence"/>
</dbReference>
<dbReference type="Gene3D" id="3.90.79.10">
    <property type="entry name" value="Nucleoside Triphosphate Pyrophosphohydrolase"/>
    <property type="match status" value="1"/>
</dbReference>
<protein>
    <submittedName>
        <fullName evidence="4">NUDIX hydrolase</fullName>
    </submittedName>
</protein>
<dbReference type="GO" id="GO:0019693">
    <property type="term" value="P:ribose phosphate metabolic process"/>
    <property type="evidence" value="ECO:0007669"/>
    <property type="project" value="TreeGrafter"/>
</dbReference>
<comment type="caution">
    <text evidence="4">The sequence shown here is derived from an EMBL/GenBank/DDBJ whole genome shotgun (WGS) entry which is preliminary data.</text>
</comment>
<keyword evidence="2 4" id="KW-0378">Hydrolase</keyword>
<name>A0A7X9FQT4_9DELT</name>
<proteinExistence type="predicted"/>
<dbReference type="AlphaFoldDB" id="A0A7X9FQT4"/>
<accession>A0A7X9FQT4</accession>
<dbReference type="CDD" id="cd03424">
    <property type="entry name" value="NUDIX_ADPRase_Nudt5_UGPPase_Nudt14"/>
    <property type="match status" value="1"/>
</dbReference>
<dbReference type="SUPFAM" id="SSF55811">
    <property type="entry name" value="Nudix"/>
    <property type="match status" value="1"/>
</dbReference>
<gene>
    <name evidence="4" type="ORF">GYA55_05305</name>
</gene>
<dbReference type="PANTHER" id="PTHR11839">
    <property type="entry name" value="UDP/ADP-SUGAR PYROPHOSPHATASE"/>
    <property type="match status" value="1"/>
</dbReference>
<evidence type="ECO:0000256" key="1">
    <source>
        <dbReference type="ARBA" id="ARBA00001946"/>
    </source>
</evidence>
<dbReference type="PROSITE" id="PS51462">
    <property type="entry name" value="NUDIX"/>
    <property type="match status" value="1"/>
</dbReference>
<evidence type="ECO:0000313" key="5">
    <source>
        <dbReference type="Proteomes" id="UP000524246"/>
    </source>
</evidence>
<dbReference type="InterPro" id="IPR000086">
    <property type="entry name" value="NUDIX_hydrolase_dom"/>
</dbReference>
<dbReference type="InterPro" id="IPR015797">
    <property type="entry name" value="NUDIX_hydrolase-like_dom_sf"/>
</dbReference>
<comment type="cofactor">
    <cofactor evidence="1">
        <name>Mg(2+)</name>
        <dbReference type="ChEBI" id="CHEBI:18420"/>
    </cofactor>
</comment>
<reference evidence="4 5" key="1">
    <citation type="journal article" date="2020" name="Biotechnol. Biofuels">
        <title>New insights from the biogas microbiome by comprehensive genome-resolved metagenomics of nearly 1600 species originating from multiple anaerobic digesters.</title>
        <authorList>
            <person name="Campanaro S."/>
            <person name="Treu L."/>
            <person name="Rodriguez-R L.M."/>
            <person name="Kovalovszki A."/>
            <person name="Ziels R.M."/>
            <person name="Maus I."/>
            <person name="Zhu X."/>
            <person name="Kougias P.G."/>
            <person name="Basile A."/>
            <person name="Luo G."/>
            <person name="Schluter A."/>
            <person name="Konstantinidis K.T."/>
            <person name="Angelidaki I."/>
        </authorList>
    </citation>
    <scope>NUCLEOTIDE SEQUENCE [LARGE SCALE GENOMIC DNA]</scope>
    <source>
        <strain evidence="4">AS27yjCOA_65</strain>
    </source>
</reference>
<dbReference type="PANTHER" id="PTHR11839:SF18">
    <property type="entry name" value="NUDIX HYDROLASE DOMAIN-CONTAINING PROTEIN"/>
    <property type="match status" value="1"/>
</dbReference>
<evidence type="ECO:0000256" key="2">
    <source>
        <dbReference type="ARBA" id="ARBA00022801"/>
    </source>
</evidence>
<dbReference type="GO" id="GO:0005829">
    <property type="term" value="C:cytosol"/>
    <property type="evidence" value="ECO:0007669"/>
    <property type="project" value="TreeGrafter"/>
</dbReference>
<evidence type="ECO:0000259" key="3">
    <source>
        <dbReference type="PROSITE" id="PS51462"/>
    </source>
</evidence>
<sequence length="178" mass="20132">MKQFQSVLESKIILRTKAFDVREDVLLFSDSKTSHHITALHRGAVVMLPRLENGNFLLVRQYRHSIKESLLEFPAGTLEKFEEPLLAAKRELVEEVQYSAEQWLYLGTQYPTPGFCNEIQHCFLATGLKPQAGTPDDDEIIQVEALSSKEIENAIVDGRISDAKSISIYTKAKLRGLL</sequence>
<dbReference type="EMBL" id="JAAZON010000228">
    <property type="protein sequence ID" value="NMC62569.1"/>
    <property type="molecule type" value="Genomic_DNA"/>
</dbReference>
<dbReference type="GO" id="GO:0016787">
    <property type="term" value="F:hydrolase activity"/>
    <property type="evidence" value="ECO:0007669"/>
    <property type="project" value="UniProtKB-KW"/>
</dbReference>
<dbReference type="GO" id="GO:0006753">
    <property type="term" value="P:nucleoside phosphate metabolic process"/>
    <property type="evidence" value="ECO:0007669"/>
    <property type="project" value="TreeGrafter"/>
</dbReference>
<evidence type="ECO:0000313" key="4">
    <source>
        <dbReference type="EMBL" id="NMC62569.1"/>
    </source>
</evidence>